<dbReference type="Pfam" id="PF01048">
    <property type="entry name" value="PNP_UDP_1"/>
    <property type="match status" value="1"/>
</dbReference>
<keyword evidence="5 7" id="KW-0808">Transferase</keyword>
<protein>
    <recommendedName>
        <fullName evidence="7">Purine nucleoside phosphorylase</fullName>
        <ecNumber evidence="7">2.4.2.1</ecNumber>
    </recommendedName>
    <alternativeName>
        <fullName evidence="7">Inosine-guanosine phosphorylase</fullName>
    </alternativeName>
</protein>
<name>A0A8J6J271_9FIRM</name>
<evidence type="ECO:0000256" key="2">
    <source>
        <dbReference type="ARBA" id="ARBA00005058"/>
    </source>
</evidence>
<dbReference type="NCBIfam" id="NF006054">
    <property type="entry name" value="PRK08202.1"/>
    <property type="match status" value="1"/>
</dbReference>
<dbReference type="NCBIfam" id="TIGR01700">
    <property type="entry name" value="PNPH"/>
    <property type="match status" value="1"/>
</dbReference>
<evidence type="ECO:0000256" key="3">
    <source>
        <dbReference type="ARBA" id="ARBA00006751"/>
    </source>
</evidence>
<feature type="binding site" evidence="8">
    <location>
        <position position="214"/>
    </location>
    <ligand>
        <name>phosphate</name>
        <dbReference type="ChEBI" id="CHEBI:43474"/>
    </ligand>
</feature>
<dbReference type="SUPFAM" id="SSF53167">
    <property type="entry name" value="Purine and uridine phosphorylases"/>
    <property type="match status" value="1"/>
</dbReference>
<dbReference type="EMBL" id="JACOPO010000005">
    <property type="protein sequence ID" value="MBC5723014.1"/>
    <property type="molecule type" value="Genomic_DNA"/>
</dbReference>
<organism evidence="10 11">
    <name type="scientific">Flintibacter hominis</name>
    <dbReference type="NCBI Taxonomy" id="2763048"/>
    <lineage>
        <taxon>Bacteria</taxon>
        <taxon>Bacillati</taxon>
        <taxon>Bacillota</taxon>
        <taxon>Clostridia</taxon>
        <taxon>Eubacteriales</taxon>
        <taxon>Flintibacter</taxon>
    </lineage>
</organism>
<comment type="function">
    <text evidence="1">The purine nucleoside phosphorylases catalyze the phosphorolytic breakdown of the N-glycosidic bond in the beta-(deoxy)ribonucleoside molecules, with the formation of the corresponding free purine bases and pentose-1-phosphate. Cleaves guanosine, inosine, 2'-deoxyguanosine and 2'-deoxyinosine.</text>
</comment>
<evidence type="ECO:0000313" key="10">
    <source>
        <dbReference type="EMBL" id="MBC5723014.1"/>
    </source>
</evidence>
<feature type="domain" description="Nucleoside phosphorylase" evidence="9">
    <location>
        <begin position="35"/>
        <end position="272"/>
    </location>
</feature>
<feature type="binding site" evidence="8">
    <location>
        <position position="237"/>
    </location>
    <ligand>
        <name>a purine D-ribonucleoside</name>
        <dbReference type="ChEBI" id="CHEBI:142355"/>
    </ligand>
</feature>
<comment type="pathway">
    <text evidence="2 7">Purine metabolism; purine nucleoside salvage.</text>
</comment>
<evidence type="ECO:0000313" key="11">
    <source>
        <dbReference type="Proteomes" id="UP000628736"/>
    </source>
</evidence>
<dbReference type="GO" id="GO:0005737">
    <property type="term" value="C:cytoplasm"/>
    <property type="evidence" value="ECO:0007669"/>
    <property type="project" value="TreeGrafter"/>
</dbReference>
<reference evidence="10" key="1">
    <citation type="submission" date="2020-08" db="EMBL/GenBank/DDBJ databases">
        <title>Genome public.</title>
        <authorList>
            <person name="Liu C."/>
            <person name="Sun Q."/>
        </authorList>
    </citation>
    <scope>NUCLEOTIDE SEQUENCE</scope>
    <source>
        <strain evidence="10">NSJ-23</strain>
    </source>
</reference>
<dbReference type="NCBIfam" id="TIGR01697">
    <property type="entry name" value="PNPH-PUNA-XAPA"/>
    <property type="match status" value="1"/>
</dbReference>
<accession>A0A8J6J271</accession>
<dbReference type="Proteomes" id="UP000628736">
    <property type="component" value="Unassembled WGS sequence"/>
</dbReference>
<comment type="similarity">
    <text evidence="3 7">Belongs to the PNP/MTAP phosphorylase family.</text>
</comment>
<dbReference type="PANTHER" id="PTHR11904:SF9">
    <property type="entry name" value="PURINE NUCLEOSIDE PHOSPHORYLASE-RELATED"/>
    <property type="match status" value="1"/>
</dbReference>
<feature type="binding site" evidence="8">
    <location>
        <position position="32"/>
    </location>
    <ligand>
        <name>phosphate</name>
        <dbReference type="ChEBI" id="CHEBI:43474"/>
    </ligand>
</feature>
<proteinExistence type="inferred from homology"/>
<dbReference type="InterPro" id="IPR000845">
    <property type="entry name" value="Nucleoside_phosphorylase_d"/>
</dbReference>
<sequence>MGYTMEQYRASAKAIRDRLGDFIPKVAMVLGSGLGYMGDEVEGAVAIDYLDIPNFKASTAPGHKGRLVFGTLEGQRVAVMQGRTHHYEGYSYEEVSYAVRVLRLLGCDTLIATNAAGCVNTSWQAGDLMLITDHIKMFSESPLRGENLPEFGVRFPDASHLYTPRLRELARQTAQELGIPLREGVYFYCYGPQYETPAEVRAARVLGGDAVGMSTAPEVIVAGHCGMEVLGLTLLSNMAAGILDQPLSEQEVLEAGEAAREKFSGLVRACLRKM</sequence>
<dbReference type="PANTHER" id="PTHR11904">
    <property type="entry name" value="METHYLTHIOADENOSINE/PURINE NUCLEOSIDE PHOSPHORYLASE"/>
    <property type="match status" value="1"/>
</dbReference>
<feature type="binding site" evidence="8">
    <location>
        <position position="195"/>
    </location>
    <ligand>
        <name>a purine D-ribonucleoside</name>
        <dbReference type="ChEBI" id="CHEBI:142355"/>
    </ligand>
</feature>
<dbReference type="InterPro" id="IPR011270">
    <property type="entry name" value="Pur_Nuc_Pase_Ino/Guo-sp"/>
</dbReference>
<evidence type="ECO:0000256" key="4">
    <source>
        <dbReference type="ARBA" id="ARBA00022676"/>
    </source>
</evidence>
<dbReference type="AlphaFoldDB" id="A0A8J6J271"/>
<feature type="binding site" evidence="8">
    <location>
        <begin position="83"/>
        <end position="85"/>
    </location>
    <ligand>
        <name>phosphate</name>
        <dbReference type="ChEBI" id="CHEBI:43474"/>
    </ligand>
</feature>
<comment type="catalytic activity">
    <reaction evidence="6">
        <text>a purine 2'-deoxy-D-ribonucleoside + phosphate = a purine nucleobase + 2-deoxy-alpha-D-ribose 1-phosphate</text>
        <dbReference type="Rhea" id="RHEA:36431"/>
        <dbReference type="ChEBI" id="CHEBI:26386"/>
        <dbReference type="ChEBI" id="CHEBI:43474"/>
        <dbReference type="ChEBI" id="CHEBI:57259"/>
        <dbReference type="ChEBI" id="CHEBI:142361"/>
        <dbReference type="EC" id="2.4.2.1"/>
    </reaction>
</comment>
<feature type="binding site" evidence="8">
    <location>
        <position position="115"/>
    </location>
    <ligand>
        <name>phosphate</name>
        <dbReference type="ChEBI" id="CHEBI:43474"/>
    </ligand>
</feature>
<dbReference type="InterPro" id="IPR035994">
    <property type="entry name" value="Nucleoside_phosphorylase_sf"/>
</dbReference>
<dbReference type="GO" id="GO:0004731">
    <property type="term" value="F:purine-nucleoside phosphorylase activity"/>
    <property type="evidence" value="ECO:0007669"/>
    <property type="project" value="UniProtKB-EC"/>
</dbReference>
<dbReference type="UniPathway" id="UPA00606"/>
<keyword evidence="11" id="KW-1185">Reference proteome</keyword>
<evidence type="ECO:0000256" key="5">
    <source>
        <dbReference type="ARBA" id="ARBA00022679"/>
    </source>
</evidence>
<dbReference type="RefSeq" id="WP_186852928.1">
    <property type="nucleotide sequence ID" value="NZ_JACOPO010000005.1"/>
</dbReference>
<comment type="caution">
    <text evidence="10">The sequence shown here is derived from an EMBL/GenBank/DDBJ whole genome shotgun (WGS) entry which is preliminary data.</text>
</comment>
<dbReference type="InterPro" id="IPR011268">
    <property type="entry name" value="Purine_phosphorylase"/>
</dbReference>
<evidence type="ECO:0000256" key="1">
    <source>
        <dbReference type="ARBA" id="ARBA00002678"/>
    </source>
</evidence>
<dbReference type="CDD" id="cd09009">
    <property type="entry name" value="PNP-EcPNPII_like"/>
    <property type="match status" value="1"/>
</dbReference>
<gene>
    <name evidence="10" type="ORF">H8S11_09330</name>
</gene>
<evidence type="ECO:0000256" key="7">
    <source>
        <dbReference type="PIRNR" id="PIRNR000477"/>
    </source>
</evidence>
<dbReference type="GO" id="GO:0009116">
    <property type="term" value="P:nucleoside metabolic process"/>
    <property type="evidence" value="ECO:0007669"/>
    <property type="project" value="InterPro"/>
</dbReference>
<dbReference type="Gene3D" id="3.40.50.1580">
    <property type="entry name" value="Nucleoside phosphorylase domain"/>
    <property type="match status" value="1"/>
</dbReference>
<keyword evidence="4 7" id="KW-0328">Glycosyltransferase</keyword>
<dbReference type="PIRSF" id="PIRSF000477">
    <property type="entry name" value="PurNPase"/>
    <property type="match status" value="1"/>
</dbReference>
<evidence type="ECO:0000256" key="6">
    <source>
        <dbReference type="ARBA" id="ARBA00048556"/>
    </source>
</evidence>
<feature type="binding site" evidence="8">
    <location>
        <position position="63"/>
    </location>
    <ligand>
        <name>phosphate</name>
        <dbReference type="ChEBI" id="CHEBI:43474"/>
    </ligand>
</feature>
<dbReference type="EC" id="2.4.2.1" evidence="7"/>
<evidence type="ECO:0000259" key="9">
    <source>
        <dbReference type="Pfam" id="PF01048"/>
    </source>
</evidence>
<evidence type="ECO:0000256" key="8">
    <source>
        <dbReference type="PIRSR" id="PIRSR000477-2"/>
    </source>
</evidence>